<keyword evidence="2" id="KW-1185">Reference proteome</keyword>
<dbReference type="STRING" id="862908.BMS_2259"/>
<dbReference type="PATRIC" id="fig|862908.3.peg.2150"/>
<dbReference type="InterPro" id="IPR007495">
    <property type="entry name" value="NqrM"/>
</dbReference>
<proteinExistence type="predicted"/>
<sequence length="78" mass="8376">MKMFLVSLVVMLAAIAGMAVGVIFSNKKLKGSCGGLGNVMGEDCMFCEKKTECDKAPEQKEDCLKLEVKDSSVNLTLV</sequence>
<evidence type="ECO:0000313" key="1">
    <source>
        <dbReference type="EMBL" id="CBW27061.1"/>
    </source>
</evidence>
<protein>
    <submittedName>
        <fullName evidence="1">Periplasmic protein</fullName>
    </submittedName>
</protein>
<dbReference type="PANTHER" id="PTHR40691:SF3">
    <property type="entry name" value="(NA+)-NQR MATURATION NQRM"/>
    <property type="match status" value="1"/>
</dbReference>
<dbReference type="Pfam" id="PF04400">
    <property type="entry name" value="NqrM"/>
    <property type="match status" value="1"/>
</dbReference>
<gene>
    <name evidence="1" type="ordered locus">BMS_2259</name>
</gene>
<dbReference type="Proteomes" id="UP000008963">
    <property type="component" value="Chromosome"/>
</dbReference>
<dbReference type="KEGG" id="bmx:BMS_2259"/>
<dbReference type="AlphaFoldDB" id="E1X489"/>
<dbReference type="PANTHER" id="PTHR40691">
    <property type="entry name" value="(NA+)-NQR MATURATION NQRM"/>
    <property type="match status" value="1"/>
</dbReference>
<dbReference type="HOGENOM" id="CLU_191465_0_1_7"/>
<evidence type="ECO:0000313" key="2">
    <source>
        <dbReference type="Proteomes" id="UP000008963"/>
    </source>
</evidence>
<dbReference type="RefSeq" id="WP_014244838.1">
    <property type="nucleotide sequence ID" value="NC_016620.1"/>
</dbReference>
<dbReference type="OrthoDB" id="5296227at2"/>
<accession>E1X489</accession>
<dbReference type="eggNOG" id="COG2991">
    <property type="taxonomic scope" value="Bacteria"/>
</dbReference>
<reference evidence="2" key="1">
    <citation type="journal article" date="2013" name="ISME J.">
        <title>A small predatory core genome in the divergent marine Bacteriovorax marinus SJ and the terrestrial Bdellovibrio bacteriovorus.</title>
        <authorList>
            <person name="Crossman L.C."/>
            <person name="Chen H."/>
            <person name="Cerdeno-Tarraga A.M."/>
            <person name="Brooks K."/>
            <person name="Quail M.A."/>
            <person name="Pineiro S.A."/>
            <person name="Hobley L."/>
            <person name="Sockett R.E."/>
            <person name="Bentley S.D."/>
            <person name="Parkhill J."/>
            <person name="Williams H.N."/>
            <person name="Stine O.C."/>
        </authorList>
    </citation>
    <scope>NUCLEOTIDE SEQUENCE [LARGE SCALE GENOMIC DNA]</scope>
    <source>
        <strain evidence="2">ATCC BAA-682 / DSM 15412 / SJ</strain>
    </source>
</reference>
<name>E1X489_HALMS</name>
<dbReference type="EMBL" id="FQ312005">
    <property type="protein sequence ID" value="CBW27061.1"/>
    <property type="molecule type" value="Genomic_DNA"/>
</dbReference>
<organism evidence="1 2">
    <name type="scientific">Halobacteriovorax marinus (strain ATCC BAA-682 / DSM 15412 / SJ)</name>
    <name type="common">Bacteriovorax marinus</name>
    <dbReference type="NCBI Taxonomy" id="862908"/>
    <lineage>
        <taxon>Bacteria</taxon>
        <taxon>Pseudomonadati</taxon>
        <taxon>Bdellovibrionota</taxon>
        <taxon>Bacteriovoracia</taxon>
        <taxon>Bacteriovoracales</taxon>
        <taxon>Halobacteriovoraceae</taxon>
        <taxon>Halobacteriovorax</taxon>
    </lineage>
</organism>